<comment type="caution">
    <text evidence="1">The sequence shown here is derived from an EMBL/GenBank/DDBJ whole genome shotgun (WGS) entry which is preliminary data.</text>
</comment>
<dbReference type="EMBL" id="JAVLET010000013">
    <property type="protein sequence ID" value="KAL0466419.1"/>
    <property type="molecule type" value="Genomic_DNA"/>
</dbReference>
<keyword evidence="2" id="KW-1185">Reference proteome</keyword>
<organism evidence="1 2">
    <name type="scientific">Neurospora intermedia</name>
    <dbReference type="NCBI Taxonomy" id="5142"/>
    <lineage>
        <taxon>Eukaryota</taxon>
        <taxon>Fungi</taxon>
        <taxon>Dikarya</taxon>
        <taxon>Ascomycota</taxon>
        <taxon>Pezizomycotina</taxon>
        <taxon>Sordariomycetes</taxon>
        <taxon>Sordariomycetidae</taxon>
        <taxon>Sordariales</taxon>
        <taxon>Sordariaceae</taxon>
        <taxon>Neurospora</taxon>
    </lineage>
</organism>
<gene>
    <name evidence="1" type="ORF">QR685DRAFT_451428</name>
</gene>
<dbReference type="Proteomes" id="UP001451303">
    <property type="component" value="Unassembled WGS sequence"/>
</dbReference>
<accession>A0ABR3D183</accession>
<protein>
    <submittedName>
        <fullName evidence="1">Uncharacterized protein</fullName>
    </submittedName>
</protein>
<evidence type="ECO:0000313" key="1">
    <source>
        <dbReference type="EMBL" id="KAL0466419.1"/>
    </source>
</evidence>
<sequence length="131" mass="15356">MCRITVYRIYCADYNKFIREHRGREYCERVDKYCRKGYQPGLDASWPDDNCSLPYHLQPKKMCLHAITRTKCPGCARELKTETRETKCSDAITNNKSWGKCRSGGRTTESSTWGRYCYSCKGKSNYKDYDV</sequence>
<reference evidence="1 2" key="1">
    <citation type="submission" date="2023-09" db="EMBL/GenBank/DDBJ databases">
        <title>Multi-omics analysis of a traditional fermented food reveals byproduct-associated fungal strains for waste-to-food upcycling.</title>
        <authorList>
            <consortium name="Lawrence Berkeley National Laboratory"/>
            <person name="Rekdal V.M."/>
            <person name="Villalobos-Escobedo J.M."/>
            <person name="Rodriguez-Valeron N."/>
            <person name="Garcia M.O."/>
            <person name="Vasquez D.P."/>
            <person name="Damayanti I."/>
            <person name="Sorensen P.M."/>
            <person name="Baidoo E.E."/>
            <person name="De Carvalho A.C."/>
            <person name="Riley R."/>
            <person name="Lipzen A."/>
            <person name="He G."/>
            <person name="Yan M."/>
            <person name="Haridas S."/>
            <person name="Daum C."/>
            <person name="Yoshinaga Y."/>
            <person name="Ng V."/>
            <person name="Grigoriev I.V."/>
            <person name="Munk R."/>
            <person name="Nuraida L."/>
            <person name="Wijaya C.H."/>
            <person name="Morales P.-C."/>
            <person name="Keasling J.D."/>
        </authorList>
    </citation>
    <scope>NUCLEOTIDE SEQUENCE [LARGE SCALE GENOMIC DNA]</scope>
    <source>
        <strain evidence="1 2">FGSC 2613</strain>
    </source>
</reference>
<name>A0ABR3D183_NEUIN</name>
<evidence type="ECO:0000313" key="2">
    <source>
        <dbReference type="Proteomes" id="UP001451303"/>
    </source>
</evidence>
<proteinExistence type="predicted"/>